<accession>A0A382J3C5</accession>
<gene>
    <name evidence="1" type="ORF">METZ01_LOCUS258175</name>
</gene>
<sequence length="181" mass="20163">MSLAIEADPRELCLRINRNSPMGGLFRGDQSRLHPDSRLPWRISPEPFWLTSEQHDVLLRLGDALLAFFRSCNVLYHQSVKGIQPEFIARYLDAGKPERVIDLGRLNRVKSHLPLVMRPDLILTADGVRAVELDSIPGGIGFTGQISRIYSEIGYDVVGGGDGLLRGFHDALTTSLPEMET</sequence>
<name>A0A382J3C5_9ZZZZ</name>
<proteinExistence type="predicted"/>
<reference evidence="1" key="1">
    <citation type="submission" date="2018-05" db="EMBL/GenBank/DDBJ databases">
        <authorList>
            <person name="Lanie J.A."/>
            <person name="Ng W.-L."/>
            <person name="Kazmierczak K.M."/>
            <person name="Andrzejewski T.M."/>
            <person name="Davidsen T.M."/>
            <person name="Wayne K.J."/>
            <person name="Tettelin H."/>
            <person name="Glass J.I."/>
            <person name="Rusch D."/>
            <person name="Podicherti R."/>
            <person name="Tsui H.-C.T."/>
            <person name="Winkler M.E."/>
        </authorList>
    </citation>
    <scope>NUCLEOTIDE SEQUENCE</scope>
</reference>
<feature type="non-terminal residue" evidence="1">
    <location>
        <position position="181"/>
    </location>
</feature>
<dbReference type="EMBL" id="UINC01070852">
    <property type="protein sequence ID" value="SVC05321.1"/>
    <property type="molecule type" value="Genomic_DNA"/>
</dbReference>
<evidence type="ECO:0000313" key="1">
    <source>
        <dbReference type="EMBL" id="SVC05321.1"/>
    </source>
</evidence>
<protein>
    <submittedName>
        <fullName evidence="1">Uncharacterized protein</fullName>
    </submittedName>
</protein>
<dbReference type="AlphaFoldDB" id="A0A382J3C5"/>
<organism evidence="1">
    <name type="scientific">marine metagenome</name>
    <dbReference type="NCBI Taxonomy" id="408172"/>
    <lineage>
        <taxon>unclassified sequences</taxon>
        <taxon>metagenomes</taxon>
        <taxon>ecological metagenomes</taxon>
    </lineage>
</organism>